<proteinExistence type="predicted"/>
<evidence type="ECO:0000313" key="3">
    <source>
        <dbReference type="Proteomes" id="UP001302812"/>
    </source>
</evidence>
<dbReference type="Proteomes" id="UP001302812">
    <property type="component" value="Unassembled WGS sequence"/>
</dbReference>
<sequence length="175" mass="19773">MSGFYPLGDIVTSLEENPEVLDLSTTKHAKRLRKFKMWSTRWDIKRCLEAFQETFQDLGFDPFNCGWETVSRQATETYEKICRDQESMVKLKASLGKASKAHEKNLPVKVVRPSISLSAIDGGDSYHDVNSIRTEPRGDPGSKASKLIESKRDIPESLNPPWAPSVSRRFDHSAS</sequence>
<reference evidence="2" key="1">
    <citation type="journal article" date="2023" name="Mol. Phylogenet. Evol.">
        <title>Genome-scale phylogeny and comparative genomics of the fungal order Sordariales.</title>
        <authorList>
            <person name="Hensen N."/>
            <person name="Bonometti L."/>
            <person name="Westerberg I."/>
            <person name="Brannstrom I.O."/>
            <person name="Guillou S."/>
            <person name="Cros-Aarteil S."/>
            <person name="Calhoun S."/>
            <person name="Haridas S."/>
            <person name="Kuo A."/>
            <person name="Mondo S."/>
            <person name="Pangilinan J."/>
            <person name="Riley R."/>
            <person name="LaButti K."/>
            <person name="Andreopoulos B."/>
            <person name="Lipzen A."/>
            <person name="Chen C."/>
            <person name="Yan M."/>
            <person name="Daum C."/>
            <person name="Ng V."/>
            <person name="Clum A."/>
            <person name="Steindorff A."/>
            <person name="Ohm R.A."/>
            <person name="Martin F."/>
            <person name="Silar P."/>
            <person name="Natvig D.O."/>
            <person name="Lalanne C."/>
            <person name="Gautier V."/>
            <person name="Ament-Velasquez S.L."/>
            <person name="Kruys A."/>
            <person name="Hutchinson M.I."/>
            <person name="Powell A.J."/>
            <person name="Barry K."/>
            <person name="Miller A.N."/>
            <person name="Grigoriev I.V."/>
            <person name="Debuchy R."/>
            <person name="Gladieux P."/>
            <person name="Hiltunen Thoren M."/>
            <person name="Johannesson H."/>
        </authorList>
    </citation>
    <scope>NUCLEOTIDE SEQUENCE</scope>
    <source>
        <strain evidence="2">CBS 508.74</strain>
    </source>
</reference>
<accession>A0AAN6TB40</accession>
<dbReference type="RefSeq" id="XP_064668657.1">
    <property type="nucleotide sequence ID" value="XM_064808733.1"/>
</dbReference>
<feature type="region of interest" description="Disordered" evidence="1">
    <location>
        <begin position="127"/>
        <end position="175"/>
    </location>
</feature>
<name>A0AAN6TB40_9PEZI</name>
<dbReference type="GeneID" id="89932856"/>
<dbReference type="EMBL" id="MU853347">
    <property type="protein sequence ID" value="KAK4111087.1"/>
    <property type="molecule type" value="Genomic_DNA"/>
</dbReference>
<organism evidence="2 3">
    <name type="scientific">Canariomyces notabilis</name>
    <dbReference type="NCBI Taxonomy" id="2074819"/>
    <lineage>
        <taxon>Eukaryota</taxon>
        <taxon>Fungi</taxon>
        <taxon>Dikarya</taxon>
        <taxon>Ascomycota</taxon>
        <taxon>Pezizomycotina</taxon>
        <taxon>Sordariomycetes</taxon>
        <taxon>Sordariomycetidae</taxon>
        <taxon>Sordariales</taxon>
        <taxon>Chaetomiaceae</taxon>
        <taxon>Canariomyces</taxon>
    </lineage>
</organism>
<gene>
    <name evidence="2" type="ORF">N656DRAFT_168730</name>
</gene>
<dbReference type="AlphaFoldDB" id="A0AAN6TB40"/>
<comment type="caution">
    <text evidence="2">The sequence shown here is derived from an EMBL/GenBank/DDBJ whole genome shotgun (WGS) entry which is preliminary data.</text>
</comment>
<evidence type="ECO:0000256" key="1">
    <source>
        <dbReference type="SAM" id="MobiDB-lite"/>
    </source>
</evidence>
<evidence type="ECO:0000313" key="2">
    <source>
        <dbReference type="EMBL" id="KAK4111087.1"/>
    </source>
</evidence>
<keyword evidence="3" id="KW-1185">Reference proteome</keyword>
<reference evidence="2" key="2">
    <citation type="submission" date="2023-05" db="EMBL/GenBank/DDBJ databases">
        <authorList>
            <consortium name="Lawrence Berkeley National Laboratory"/>
            <person name="Steindorff A."/>
            <person name="Hensen N."/>
            <person name="Bonometti L."/>
            <person name="Westerberg I."/>
            <person name="Brannstrom I.O."/>
            <person name="Guillou S."/>
            <person name="Cros-Aarteil S."/>
            <person name="Calhoun S."/>
            <person name="Haridas S."/>
            <person name="Kuo A."/>
            <person name="Mondo S."/>
            <person name="Pangilinan J."/>
            <person name="Riley R."/>
            <person name="Labutti K."/>
            <person name="Andreopoulos B."/>
            <person name="Lipzen A."/>
            <person name="Chen C."/>
            <person name="Yanf M."/>
            <person name="Daum C."/>
            <person name="Ng V."/>
            <person name="Clum A."/>
            <person name="Ohm R."/>
            <person name="Martin F."/>
            <person name="Silar P."/>
            <person name="Natvig D."/>
            <person name="Lalanne C."/>
            <person name="Gautier V."/>
            <person name="Ament-Velasquez S.L."/>
            <person name="Kruys A."/>
            <person name="Hutchinson M.I."/>
            <person name="Powell A.J."/>
            <person name="Barry K."/>
            <person name="Miller A.N."/>
            <person name="Grigoriev I.V."/>
            <person name="Debuchy R."/>
            <person name="Gladieux P."/>
            <person name="Thoren M.H."/>
            <person name="Johannesson H."/>
        </authorList>
    </citation>
    <scope>NUCLEOTIDE SEQUENCE</scope>
    <source>
        <strain evidence="2">CBS 508.74</strain>
    </source>
</reference>
<feature type="compositionally biased region" description="Basic and acidic residues" evidence="1">
    <location>
        <begin position="134"/>
        <end position="155"/>
    </location>
</feature>
<protein>
    <submittedName>
        <fullName evidence="2">Uncharacterized protein</fullName>
    </submittedName>
</protein>